<feature type="transmembrane region" description="Helical" evidence="2">
    <location>
        <begin position="1353"/>
        <end position="1379"/>
    </location>
</feature>
<dbReference type="OrthoDB" id="418671at2759"/>
<dbReference type="InterPro" id="IPR002048">
    <property type="entry name" value="EF_hand_dom"/>
</dbReference>
<accession>A0A812WZV0</accession>
<evidence type="ECO:0000256" key="1">
    <source>
        <dbReference type="ARBA" id="ARBA00022837"/>
    </source>
</evidence>
<dbReference type="PROSITE" id="PS00018">
    <property type="entry name" value="EF_HAND_1"/>
    <property type="match status" value="2"/>
</dbReference>
<evidence type="ECO:0000259" key="3">
    <source>
        <dbReference type="PROSITE" id="PS50222"/>
    </source>
</evidence>
<sequence length="1494" mass="165704">MSQWKRASLAFVSVWCCVDIDPEPFFLHSGASTASWRRAENGDASAEHWVNARFQAVEEQARRCWSVGGRYWETELDTPSYVSTLRVSGSTHDADCPGCLDHFMGLWSGVPDRLLGGLCAHATCDRAKVQAQVYPVYLARALHLKFALPSTAEHLKVQELSHWSQLHLDFVIGGLSSCGTNTITNALDQVTDVDFTMHGEDDFFYKHDSLLPYRDEVESFNFQWLSHSCSECLRGLRHPGLYHSHRVRLALTHIPRLKVVIIVCDPVSRFEKWFWMHLHCKAHAVMPRHKLADGRERCFRGPVSALEEPEMVRQASFGFHIRSLYGLLGSRLRMIHQAHLRHQPVETYTDVAHFLGARKLPATFKIERHNHQRGYRTDLCQNESLVRDLQQLFLDEYDAMEACNFDGSDQSCSCGKLDAIALRNWKVWRLRHALHRNGRLFDLAIHALVSTVVFNAVVLVGNKWTADALREIGHSTRGWSNVGTGIASALQTEIDHKMNNVSSLLLGSLEHVVDAQSQLDIVLSMVGNETDAAISKHPELSLLQQHGPERGLVLLQELHQKNASHVEALVPIIIGAIHQVMDFVMEEVERGLHTLLEKIKPALEQVGKWILQFGDKVTKGLEDFSSTLDKAQKMFDQVMAQLNGGGNNSDLMIQQTWPIFDDDDSGEVSATELTNVGNWFSISALQGKKAAALIKKYDVSGDGEIGPREFEKLVNDPSIPGSLSVILRKYAKRLAEIAGDVGEARLRDDVARSVANYVKLVCAKNMTKVDWISDRLGNGSVPLDFTGTVFVEMCLSSKDPNAAVFTSADTGLLLTTEVYKLHPEAMLSTIDLLGNSSWWQSQGYDLKDQPECIKMATSWITQVQKTAMTQGGSSLLSLLDGSTRSTLDSTLEQELELLEAMPQAAFIMAEESARLYRLERLQARQRRRNELFSSQTSQLLLKRLLGGVSASDVGNQDKARSAAQGGVVAVPETLEFAAFLRSNASARAKELQHYSFDYASESSNSIDDFASKIQAMIKKVESFIQLMEKYATPKGINDLEAKVEDFLTKAVEDVRKTVESKLVGLINKSAPQLESAIHSAAHNAGQRLGTMIGDVISTPLAQSLEKPLEEILAEAVGSNTTAAKIGQYMSDALGGEISNLTASALGDQIGDALEGLLDKALDKASDVAGEGLDTLKDKLKRKLTSKVSLLSVDSEIDRLFSQPKQVMLYQETIQEEGVTDTISHAWQGMVNLLRTFSNLLPTAVDTLKDARSEVSKLSSNLDSIFSVFEEKGPHIFNTVADLWVTIWVIYFAFILPFCALTLYYGLWANGWFGGPKPIAQEAEPQGEQTLWGRLSLLCSKCCNCCSNFHDTELCFWSIIIFMQVIVLVTFLIAVVMAIFAGVKAMIVAGCGQVYVLEDPDVCESALTTLRTFLTKLDVGNSTIYSDEDIHGVCDENLLLTCEMVTAKFTKSTIATTVFSFLASIFSLQMLFDAATLHEQAVWRRKAAAKEGKED</sequence>
<dbReference type="GO" id="GO:0005509">
    <property type="term" value="F:calcium ion binding"/>
    <property type="evidence" value="ECO:0007669"/>
    <property type="project" value="InterPro"/>
</dbReference>
<dbReference type="PROSITE" id="PS50222">
    <property type="entry name" value="EF_HAND_2"/>
    <property type="match status" value="1"/>
</dbReference>
<keyword evidence="2" id="KW-0472">Membrane</keyword>
<dbReference type="InterPro" id="IPR011992">
    <property type="entry name" value="EF-hand-dom_pair"/>
</dbReference>
<keyword evidence="1" id="KW-0106">Calcium</keyword>
<reference evidence="4" key="1">
    <citation type="submission" date="2021-02" db="EMBL/GenBank/DDBJ databases">
        <authorList>
            <person name="Dougan E. K."/>
            <person name="Rhodes N."/>
            <person name="Thang M."/>
            <person name="Chan C."/>
        </authorList>
    </citation>
    <scope>NUCLEOTIDE SEQUENCE</scope>
</reference>
<feature type="transmembrane region" description="Helical" evidence="2">
    <location>
        <begin position="1282"/>
        <end position="1306"/>
    </location>
</feature>
<dbReference type="EMBL" id="CAJNJA010034586">
    <property type="protein sequence ID" value="CAE7695075.1"/>
    <property type="molecule type" value="Genomic_DNA"/>
</dbReference>
<evidence type="ECO:0000313" key="5">
    <source>
        <dbReference type="Proteomes" id="UP000601435"/>
    </source>
</evidence>
<evidence type="ECO:0000256" key="2">
    <source>
        <dbReference type="SAM" id="Phobius"/>
    </source>
</evidence>
<proteinExistence type="predicted"/>
<organism evidence="4 5">
    <name type="scientific">Symbiodinium necroappetens</name>
    <dbReference type="NCBI Taxonomy" id="1628268"/>
    <lineage>
        <taxon>Eukaryota</taxon>
        <taxon>Sar</taxon>
        <taxon>Alveolata</taxon>
        <taxon>Dinophyceae</taxon>
        <taxon>Suessiales</taxon>
        <taxon>Symbiodiniaceae</taxon>
        <taxon>Symbiodinium</taxon>
    </lineage>
</organism>
<keyword evidence="2" id="KW-0812">Transmembrane</keyword>
<comment type="caution">
    <text evidence="4">The sequence shown here is derived from an EMBL/GenBank/DDBJ whole genome shotgun (WGS) entry which is preliminary data.</text>
</comment>
<gene>
    <name evidence="4" type="primary">TY2B-C</name>
    <name evidence="4" type="ORF">SNEC2469_LOCUS20027</name>
</gene>
<protein>
    <submittedName>
        <fullName evidence="4">TY2B-C protein</fullName>
    </submittedName>
</protein>
<name>A0A812WZV0_9DINO</name>
<dbReference type="Proteomes" id="UP000601435">
    <property type="component" value="Unassembled WGS sequence"/>
</dbReference>
<evidence type="ECO:0000313" key="4">
    <source>
        <dbReference type="EMBL" id="CAE7695075.1"/>
    </source>
</evidence>
<dbReference type="SUPFAM" id="SSF52540">
    <property type="entry name" value="P-loop containing nucleoside triphosphate hydrolases"/>
    <property type="match status" value="1"/>
</dbReference>
<dbReference type="InterPro" id="IPR027417">
    <property type="entry name" value="P-loop_NTPase"/>
</dbReference>
<keyword evidence="5" id="KW-1185">Reference proteome</keyword>
<dbReference type="SUPFAM" id="SSF47473">
    <property type="entry name" value="EF-hand"/>
    <property type="match status" value="1"/>
</dbReference>
<feature type="domain" description="EF-hand" evidence="3">
    <location>
        <begin position="685"/>
        <end position="720"/>
    </location>
</feature>
<dbReference type="Gene3D" id="3.40.50.300">
    <property type="entry name" value="P-loop containing nucleotide triphosphate hydrolases"/>
    <property type="match status" value="1"/>
</dbReference>
<dbReference type="InterPro" id="IPR018247">
    <property type="entry name" value="EF_Hand_1_Ca_BS"/>
</dbReference>
<keyword evidence="2" id="KW-1133">Transmembrane helix</keyword>
<dbReference type="Gene3D" id="1.10.238.10">
    <property type="entry name" value="EF-hand"/>
    <property type="match status" value="1"/>
</dbReference>